<dbReference type="PRINTS" id="PR00420">
    <property type="entry name" value="RNGMNOXGNASE"/>
</dbReference>
<accession>A0A7W7CAT9</accession>
<evidence type="ECO:0000256" key="2">
    <source>
        <dbReference type="ARBA" id="ARBA00022630"/>
    </source>
</evidence>
<dbReference type="GO" id="GO:0016709">
    <property type="term" value="F:oxidoreductase activity, acting on paired donors, with incorporation or reduction of molecular oxygen, NAD(P)H as one donor, and incorporation of one atom of oxygen"/>
    <property type="evidence" value="ECO:0007669"/>
    <property type="project" value="UniProtKB-ARBA"/>
</dbReference>
<protein>
    <submittedName>
        <fullName evidence="5">2-polyprenyl-6-methoxyphenol hydroxylase-like FAD-dependent oxidoreductase</fullName>
    </submittedName>
</protein>
<name>A0A7W7CAT9_9PSEU</name>
<feature type="domain" description="FAD-binding" evidence="4">
    <location>
        <begin position="3"/>
        <end position="333"/>
    </location>
</feature>
<dbReference type="AlphaFoldDB" id="A0A7W7CAT9"/>
<dbReference type="Gene3D" id="3.30.70.2450">
    <property type="match status" value="1"/>
</dbReference>
<evidence type="ECO:0000259" key="4">
    <source>
        <dbReference type="Pfam" id="PF01494"/>
    </source>
</evidence>
<evidence type="ECO:0000313" key="6">
    <source>
        <dbReference type="Proteomes" id="UP000533598"/>
    </source>
</evidence>
<evidence type="ECO:0000256" key="1">
    <source>
        <dbReference type="ARBA" id="ARBA00001974"/>
    </source>
</evidence>
<organism evidence="5 6">
    <name type="scientific">Crossiella cryophila</name>
    <dbReference type="NCBI Taxonomy" id="43355"/>
    <lineage>
        <taxon>Bacteria</taxon>
        <taxon>Bacillati</taxon>
        <taxon>Actinomycetota</taxon>
        <taxon>Actinomycetes</taxon>
        <taxon>Pseudonocardiales</taxon>
        <taxon>Pseudonocardiaceae</taxon>
        <taxon>Crossiella</taxon>
    </lineage>
</organism>
<dbReference type="Proteomes" id="UP000533598">
    <property type="component" value="Unassembled WGS sequence"/>
</dbReference>
<gene>
    <name evidence="5" type="ORF">HNR67_003844</name>
</gene>
<keyword evidence="6" id="KW-1185">Reference proteome</keyword>
<dbReference type="PANTHER" id="PTHR43004">
    <property type="entry name" value="TRK SYSTEM POTASSIUM UPTAKE PROTEIN"/>
    <property type="match status" value="1"/>
</dbReference>
<dbReference type="InterPro" id="IPR036188">
    <property type="entry name" value="FAD/NAD-bd_sf"/>
</dbReference>
<keyword evidence="2" id="KW-0285">Flavoprotein</keyword>
<dbReference type="PANTHER" id="PTHR43004:SF19">
    <property type="entry name" value="BINDING MONOOXYGENASE, PUTATIVE (JCVI)-RELATED"/>
    <property type="match status" value="1"/>
</dbReference>
<dbReference type="RefSeq" id="WP_185003639.1">
    <property type="nucleotide sequence ID" value="NZ_BAAAUI010000083.1"/>
</dbReference>
<sequence length="512" mass="53981">MNVDVVVAGAGPTGLMLAGELALAGVRVLVLERREASQRDSRALSLHPRSVELMDLRGIAEGFLARGRPVPGWHFAGLPTGLNFAGLDSPHPYSLFLAQSHTEELLAERAAELGVRPRRGHAVTGLRQDADGVAVEVRGPDGDYLVRAGFVVGCDGGRSVVRQAGGIGFPGSDSTFSAMLADFAVVGPEAVRRAGEHGVLAAPLGDGVTRFVLPDAERMRVPVSEPVSEAEFLAALRRATGSTLGVAEPRWLSRFGNATRLADRYRNGRVLVAGDAAHIHFPAAGQGLNVGLQDAMNLGWKLAAEVKGWAPAGLLDSYHVERHPVGQQVVDNTMAQTLLLELMLMPEYRRPVGALRAMLDELLGIEEVNVRLAGRVSALDTRYGAAADPLVGARMPDVVVGAGRRVYELVRDGRFVLLDFAGDGEVAGWADRVRGVRVRADGPVRSEGPVPGEHPVPGGHPALAGVRAVLVRPDGHVAWVSREETGGGRAESGAGWEGALREWAGAPAAVVG</sequence>
<keyword evidence="3" id="KW-0274">FAD</keyword>
<dbReference type="GO" id="GO:0071949">
    <property type="term" value="F:FAD binding"/>
    <property type="evidence" value="ECO:0007669"/>
    <property type="project" value="InterPro"/>
</dbReference>
<reference evidence="5 6" key="1">
    <citation type="submission" date="2020-08" db="EMBL/GenBank/DDBJ databases">
        <title>Sequencing the genomes of 1000 actinobacteria strains.</title>
        <authorList>
            <person name="Klenk H.-P."/>
        </authorList>
    </citation>
    <scope>NUCLEOTIDE SEQUENCE [LARGE SCALE GENOMIC DNA]</scope>
    <source>
        <strain evidence="5 6">DSM 44230</strain>
    </source>
</reference>
<dbReference type="EMBL" id="JACHMH010000001">
    <property type="protein sequence ID" value="MBB4677726.1"/>
    <property type="molecule type" value="Genomic_DNA"/>
</dbReference>
<comment type="caution">
    <text evidence="5">The sequence shown here is derived from an EMBL/GenBank/DDBJ whole genome shotgun (WGS) entry which is preliminary data.</text>
</comment>
<dbReference type="Pfam" id="PF01494">
    <property type="entry name" value="FAD_binding_3"/>
    <property type="match status" value="1"/>
</dbReference>
<dbReference type="Gene3D" id="3.40.30.120">
    <property type="match status" value="1"/>
</dbReference>
<evidence type="ECO:0000313" key="5">
    <source>
        <dbReference type="EMBL" id="MBB4677726.1"/>
    </source>
</evidence>
<proteinExistence type="predicted"/>
<evidence type="ECO:0000256" key="3">
    <source>
        <dbReference type="ARBA" id="ARBA00022827"/>
    </source>
</evidence>
<comment type="cofactor">
    <cofactor evidence="1">
        <name>FAD</name>
        <dbReference type="ChEBI" id="CHEBI:57692"/>
    </cofactor>
</comment>
<dbReference type="Gene3D" id="3.50.50.60">
    <property type="entry name" value="FAD/NAD(P)-binding domain"/>
    <property type="match status" value="1"/>
</dbReference>
<dbReference type="Pfam" id="PF21274">
    <property type="entry name" value="Rng_hyd_C"/>
    <property type="match status" value="1"/>
</dbReference>
<dbReference type="SUPFAM" id="SSF51905">
    <property type="entry name" value="FAD/NAD(P)-binding domain"/>
    <property type="match status" value="1"/>
</dbReference>
<dbReference type="InterPro" id="IPR002938">
    <property type="entry name" value="FAD-bd"/>
</dbReference>
<dbReference type="InterPro" id="IPR050641">
    <property type="entry name" value="RIFMO-like"/>
</dbReference>